<accession>A0ABX1CN87</accession>
<gene>
    <name evidence="2" type="ORF">HBH26_12405</name>
</gene>
<proteinExistence type="predicted"/>
<feature type="chain" id="PRO_5045735694" description="Tetratricopeptide repeat protein" evidence="1">
    <location>
        <begin position="30"/>
        <end position="427"/>
    </location>
</feature>
<dbReference type="EMBL" id="JAAVJH010000006">
    <property type="protein sequence ID" value="NJR79384.1"/>
    <property type="molecule type" value="Genomic_DNA"/>
</dbReference>
<comment type="caution">
    <text evidence="2">The sequence shown here is derived from an EMBL/GenBank/DDBJ whole genome shotgun (WGS) entry which is preliminary data.</text>
</comment>
<organism evidence="2 3">
    <name type="scientific">Sphingomonas corticis</name>
    <dbReference type="NCBI Taxonomy" id="2722791"/>
    <lineage>
        <taxon>Bacteria</taxon>
        <taxon>Pseudomonadati</taxon>
        <taxon>Pseudomonadota</taxon>
        <taxon>Alphaproteobacteria</taxon>
        <taxon>Sphingomonadales</taxon>
        <taxon>Sphingomonadaceae</taxon>
        <taxon>Sphingomonas</taxon>
    </lineage>
</organism>
<dbReference type="Proteomes" id="UP000732399">
    <property type="component" value="Unassembled WGS sequence"/>
</dbReference>
<feature type="signal peptide" evidence="1">
    <location>
        <begin position="1"/>
        <end position="29"/>
    </location>
</feature>
<evidence type="ECO:0000256" key="1">
    <source>
        <dbReference type="SAM" id="SignalP"/>
    </source>
</evidence>
<reference evidence="2 3" key="1">
    <citation type="submission" date="2020-03" db="EMBL/GenBank/DDBJ databases">
        <authorList>
            <person name="Wang L."/>
            <person name="He N."/>
            <person name="Li Y."/>
            <person name="Fang Y."/>
            <person name="Zhang F."/>
        </authorList>
    </citation>
    <scope>NUCLEOTIDE SEQUENCE [LARGE SCALE GENOMIC DNA]</scope>
    <source>
        <strain evidence="2 3">36D10-4-7</strain>
    </source>
</reference>
<evidence type="ECO:0008006" key="4">
    <source>
        <dbReference type="Google" id="ProtNLM"/>
    </source>
</evidence>
<dbReference type="Gene3D" id="1.25.40.10">
    <property type="entry name" value="Tetratricopeptide repeat domain"/>
    <property type="match status" value="1"/>
</dbReference>
<keyword evidence="1" id="KW-0732">Signal</keyword>
<dbReference type="SUPFAM" id="SSF48452">
    <property type="entry name" value="TPR-like"/>
    <property type="match status" value="1"/>
</dbReference>
<keyword evidence="3" id="KW-1185">Reference proteome</keyword>
<evidence type="ECO:0000313" key="2">
    <source>
        <dbReference type="EMBL" id="NJR79384.1"/>
    </source>
</evidence>
<name>A0ABX1CN87_9SPHN</name>
<protein>
    <recommendedName>
        <fullName evidence="4">Tetratricopeptide repeat protein</fullName>
    </recommendedName>
</protein>
<dbReference type="RefSeq" id="WP_168134915.1">
    <property type="nucleotide sequence ID" value="NZ_JAAVJH010000006.1"/>
</dbReference>
<dbReference type="InterPro" id="IPR011990">
    <property type="entry name" value="TPR-like_helical_dom_sf"/>
</dbReference>
<evidence type="ECO:0000313" key="3">
    <source>
        <dbReference type="Proteomes" id="UP000732399"/>
    </source>
</evidence>
<sequence>MKRITNAFLAAALMAGVAPLALLPAPAAAQKKEKEAKPADFKLSKEFREIAVKAQAAVSAKDTATADPLVAQMEAAAKSDDERYIAASTRLNVEVLKSQAAGGGATAGLKAPLEALIAAPRTPQADKAKFAYQLGVMASNAKDNAGAATYFQQAQQLGYQDPNLPLNLVKLKMASGDVAGGQADLAKLIDAQVAAGQKPDEQLYRFAISQTHQKRMAADTQAWIRRYLSAYPTVKNWRDMVVFWGIQPQAVVATDKPQKVDLYRLLRTGKALADEYDYVIYAQYALDLGIPWESKAVLNEGKTAGKIAAGNATASGLLAAANTSIGNEGALTGLETRAKAAANGKLANSTADAYLGSGNWAKAVELYRVALQKGSVDADAVNTRIGIALANSGDKAGAKTAFETVKTPPRDGIAAMWLLFLDHPPVG</sequence>